<dbReference type="Proteomes" id="UP000016933">
    <property type="component" value="Unassembled WGS sequence"/>
</dbReference>
<protein>
    <recommendedName>
        <fullName evidence="4">Vacuolar protein sorting-associated protein 62</fullName>
    </recommendedName>
</protein>
<name>M2YJ06_DOTSN</name>
<reference evidence="2 3" key="2">
    <citation type="journal article" date="2012" name="PLoS Pathog.">
        <title>Diverse lifestyles and strategies of plant pathogenesis encoded in the genomes of eighteen Dothideomycetes fungi.</title>
        <authorList>
            <person name="Ohm R.A."/>
            <person name="Feau N."/>
            <person name="Henrissat B."/>
            <person name="Schoch C.L."/>
            <person name="Horwitz B.A."/>
            <person name="Barry K.W."/>
            <person name="Condon B.J."/>
            <person name="Copeland A.C."/>
            <person name="Dhillon B."/>
            <person name="Glaser F."/>
            <person name="Hesse C.N."/>
            <person name="Kosti I."/>
            <person name="LaButti K."/>
            <person name="Lindquist E.A."/>
            <person name="Lucas S."/>
            <person name="Salamov A.A."/>
            <person name="Bradshaw R.E."/>
            <person name="Ciuffetti L."/>
            <person name="Hamelin R.C."/>
            <person name="Kema G.H.J."/>
            <person name="Lawrence C."/>
            <person name="Scott J.A."/>
            <person name="Spatafora J.W."/>
            <person name="Turgeon B.G."/>
            <person name="de Wit P.J.G.M."/>
            <person name="Zhong S."/>
            <person name="Goodwin S.B."/>
            <person name="Grigoriev I.V."/>
        </authorList>
    </citation>
    <scope>NUCLEOTIDE SEQUENCE [LARGE SCALE GENOMIC DNA]</scope>
    <source>
        <strain evidence="3">NZE10 / CBS 128990</strain>
    </source>
</reference>
<organism evidence="2 3">
    <name type="scientific">Dothistroma septosporum (strain NZE10 / CBS 128990)</name>
    <name type="common">Red band needle blight fungus</name>
    <name type="synonym">Mycosphaerella pini</name>
    <dbReference type="NCBI Taxonomy" id="675120"/>
    <lineage>
        <taxon>Eukaryota</taxon>
        <taxon>Fungi</taxon>
        <taxon>Dikarya</taxon>
        <taxon>Ascomycota</taxon>
        <taxon>Pezizomycotina</taxon>
        <taxon>Dothideomycetes</taxon>
        <taxon>Dothideomycetidae</taxon>
        <taxon>Mycosphaerellales</taxon>
        <taxon>Mycosphaerellaceae</taxon>
        <taxon>Dothistroma</taxon>
    </lineage>
</organism>
<dbReference type="eggNOG" id="ENOG502R5A8">
    <property type="taxonomic scope" value="Eukaryota"/>
</dbReference>
<dbReference type="AlphaFoldDB" id="M2YJ06"/>
<keyword evidence="3" id="KW-1185">Reference proteome</keyword>
<keyword evidence="1" id="KW-0732">Signal</keyword>
<dbReference type="EMBL" id="KB446546">
    <property type="protein sequence ID" value="EME38920.1"/>
    <property type="molecule type" value="Genomic_DNA"/>
</dbReference>
<dbReference type="STRING" id="675120.M2YJ06"/>
<feature type="signal peptide" evidence="1">
    <location>
        <begin position="1"/>
        <end position="15"/>
    </location>
</feature>
<dbReference type="PANTHER" id="PTHR48174">
    <property type="entry name" value="DUF946 FAMILY PROTEIN"/>
    <property type="match status" value="1"/>
</dbReference>
<evidence type="ECO:0000313" key="3">
    <source>
        <dbReference type="Proteomes" id="UP000016933"/>
    </source>
</evidence>
<evidence type="ECO:0000313" key="2">
    <source>
        <dbReference type="EMBL" id="EME38920.1"/>
    </source>
</evidence>
<evidence type="ECO:0008006" key="4">
    <source>
        <dbReference type="Google" id="ProtNLM"/>
    </source>
</evidence>
<dbReference type="OMA" id="LFGQAKF"/>
<sequence>MLPLTLLSLALSTTAAPLESRQAPSGVPDCILKYAPIAHLFTEEKYNPSDISAQLTNTQPALNRTTITAGPSPLTLNNLNDLNNIPSSNSGHDIYLTSNLDFTTSPTPQYLYGVVPDGTGATQNATSCTIITVAKENNTLDAFYLYFYAYNFGGVYFGVEVGDHVGDWEHTMVRFVNETPEAVWYSQHSRGEAFTYAATEKGTDGVRPVVYVANGTHANYATTGNHDHTIPGVNVPAGPVEDHTDSGALWDPIANAYFYSYDMTSKNFSAYGDAPVNWLYFLGQYGDDMIPKADKRQECLFGIDALCKYVAGPTGPIDKGLDRKDVCPDGVEGGCHVLPVALPKRDSEEDRWDDMALLE</sequence>
<proteinExistence type="predicted"/>
<reference evidence="3" key="1">
    <citation type="journal article" date="2012" name="PLoS Genet.">
        <title>The genomes of the fungal plant pathogens Cladosporium fulvum and Dothistroma septosporum reveal adaptation to different hosts and lifestyles but also signatures of common ancestry.</title>
        <authorList>
            <person name="de Wit P.J.G.M."/>
            <person name="van der Burgt A."/>
            <person name="Oekmen B."/>
            <person name="Stergiopoulos I."/>
            <person name="Abd-Elsalam K.A."/>
            <person name="Aerts A.L."/>
            <person name="Bahkali A.H."/>
            <person name="Beenen H.G."/>
            <person name="Chettri P."/>
            <person name="Cox M.P."/>
            <person name="Datema E."/>
            <person name="de Vries R.P."/>
            <person name="Dhillon B."/>
            <person name="Ganley A.R."/>
            <person name="Griffiths S.A."/>
            <person name="Guo Y."/>
            <person name="Hamelin R.C."/>
            <person name="Henrissat B."/>
            <person name="Kabir M.S."/>
            <person name="Jashni M.K."/>
            <person name="Kema G."/>
            <person name="Klaubauf S."/>
            <person name="Lapidus A."/>
            <person name="Levasseur A."/>
            <person name="Lindquist E."/>
            <person name="Mehrabi R."/>
            <person name="Ohm R.A."/>
            <person name="Owen T.J."/>
            <person name="Salamov A."/>
            <person name="Schwelm A."/>
            <person name="Schijlen E."/>
            <person name="Sun H."/>
            <person name="van den Burg H.A."/>
            <person name="van Ham R.C.H.J."/>
            <person name="Zhang S."/>
            <person name="Goodwin S.B."/>
            <person name="Grigoriev I.V."/>
            <person name="Collemare J."/>
            <person name="Bradshaw R.E."/>
        </authorList>
    </citation>
    <scope>NUCLEOTIDE SEQUENCE [LARGE SCALE GENOMIC DNA]</scope>
    <source>
        <strain evidence="3">NZE10 / CBS 128990</strain>
    </source>
</reference>
<dbReference type="InterPro" id="IPR009291">
    <property type="entry name" value="Vps62"/>
</dbReference>
<dbReference type="HOGENOM" id="CLU_024079_0_1_1"/>
<dbReference type="Pfam" id="PF06101">
    <property type="entry name" value="Vps62"/>
    <property type="match status" value="1"/>
</dbReference>
<gene>
    <name evidence="2" type="ORF">DOTSEDRAFT_75581</name>
</gene>
<evidence type="ECO:0000256" key="1">
    <source>
        <dbReference type="SAM" id="SignalP"/>
    </source>
</evidence>
<feature type="chain" id="PRO_5013243507" description="Vacuolar protein sorting-associated protein 62" evidence="1">
    <location>
        <begin position="16"/>
        <end position="359"/>
    </location>
</feature>
<dbReference type="PANTHER" id="PTHR48174:SF5">
    <property type="entry name" value="VACUOLAR PROTEIN SORTING-ASSOCIATED PROTEIN 62"/>
    <property type="match status" value="1"/>
</dbReference>
<dbReference type="OrthoDB" id="188042at2759"/>
<accession>M2YJ06</accession>